<evidence type="ECO:0000256" key="8">
    <source>
        <dbReference type="PROSITE-ProRule" id="PRU00433"/>
    </source>
</evidence>
<keyword evidence="4 9" id="KW-0732">Signal</keyword>
<keyword evidence="3 8" id="KW-0479">Metal-binding</keyword>
<keyword evidence="7 8" id="KW-0408">Iron</keyword>
<dbReference type="PROSITE" id="PS51007">
    <property type="entry name" value="CYTC"/>
    <property type="match status" value="1"/>
</dbReference>
<keyword evidence="12" id="KW-1185">Reference proteome</keyword>
<evidence type="ECO:0000256" key="7">
    <source>
        <dbReference type="ARBA" id="ARBA00023004"/>
    </source>
</evidence>
<sequence>MKGAALAASALAPLALMASMFAASTLAACSAPHVPPEKAIHPLPASAIHPADNATSPAKVELGRALFWDPVLSGDRDIACATCHHPSFAYTDGLDVSIGVGGAGLGAARKPGARHHRTNRNAMTILDVVWNGVTSTTQPPAEKAPMFWDHRVVSLEEQALRPMANLDEMRGEHFDEAAILPEILSRLGAIAEYRTRFDEAFGPGPITERKLGQAIAAFERTLVDRGSSFDRFMAGDDGALSHVAKRGLAAFVAAGCGSCHSGPLLSDFKLHRLGVPELPGATPDPGAGEGHFRTPSLRNIMKTAPYMHNGLHKNIEDVLQFYTDVVSSGKSQDPDLEDLRFGDGSHDDFMAFFEALSDGDFDRTIPAKVPSGLAPGGHIRP</sequence>
<dbReference type="InterPro" id="IPR026259">
    <property type="entry name" value="MauG/Cytc_peroxidase"/>
</dbReference>
<evidence type="ECO:0000256" key="5">
    <source>
        <dbReference type="ARBA" id="ARBA00022764"/>
    </source>
</evidence>
<evidence type="ECO:0000313" key="11">
    <source>
        <dbReference type="EMBL" id="WXB18519.1"/>
    </source>
</evidence>
<dbReference type="PANTHER" id="PTHR30600:SF10">
    <property type="entry name" value="BLL6722 PROTEIN"/>
    <property type="match status" value="1"/>
</dbReference>
<dbReference type="PROSITE" id="PS51257">
    <property type="entry name" value="PROKAR_LIPOPROTEIN"/>
    <property type="match status" value="1"/>
</dbReference>
<feature type="domain" description="Cytochrome c" evidence="10">
    <location>
        <begin position="242"/>
        <end position="357"/>
    </location>
</feature>
<accession>A0ABZ2M7N9</accession>
<keyword evidence="5" id="KW-0574">Periplasm</keyword>
<gene>
    <name evidence="11" type="ORF">LZC94_14915</name>
</gene>
<dbReference type="RefSeq" id="WP_394828150.1">
    <property type="nucleotide sequence ID" value="NZ_CP089984.1"/>
</dbReference>
<dbReference type="InterPro" id="IPR004852">
    <property type="entry name" value="Di-haem_cyt_c_peroxidsae"/>
</dbReference>
<dbReference type="Gene3D" id="1.10.760.10">
    <property type="entry name" value="Cytochrome c-like domain"/>
    <property type="match status" value="2"/>
</dbReference>
<dbReference type="PANTHER" id="PTHR30600">
    <property type="entry name" value="CYTOCHROME C PEROXIDASE-RELATED"/>
    <property type="match status" value="1"/>
</dbReference>
<dbReference type="Proteomes" id="UP001370348">
    <property type="component" value="Chromosome"/>
</dbReference>
<evidence type="ECO:0000313" key="12">
    <source>
        <dbReference type="Proteomes" id="UP001370348"/>
    </source>
</evidence>
<feature type="signal peptide" evidence="9">
    <location>
        <begin position="1"/>
        <end position="27"/>
    </location>
</feature>
<organism evidence="11 12">
    <name type="scientific">Pendulispora albinea</name>
    <dbReference type="NCBI Taxonomy" id="2741071"/>
    <lineage>
        <taxon>Bacteria</taxon>
        <taxon>Pseudomonadati</taxon>
        <taxon>Myxococcota</taxon>
        <taxon>Myxococcia</taxon>
        <taxon>Myxococcales</taxon>
        <taxon>Sorangiineae</taxon>
        <taxon>Pendulisporaceae</taxon>
        <taxon>Pendulispora</taxon>
    </lineage>
</organism>
<keyword evidence="6" id="KW-0560">Oxidoreductase</keyword>
<feature type="chain" id="PRO_5046174500" description="Cytochrome c domain-containing protein" evidence="9">
    <location>
        <begin position="28"/>
        <end position="381"/>
    </location>
</feature>
<evidence type="ECO:0000256" key="3">
    <source>
        <dbReference type="ARBA" id="ARBA00022723"/>
    </source>
</evidence>
<dbReference type="InterPro" id="IPR051395">
    <property type="entry name" value="Cytochrome_c_Peroxidase/MauG"/>
</dbReference>
<proteinExistence type="predicted"/>
<dbReference type="SUPFAM" id="SSF46626">
    <property type="entry name" value="Cytochrome c"/>
    <property type="match status" value="2"/>
</dbReference>
<evidence type="ECO:0000256" key="2">
    <source>
        <dbReference type="ARBA" id="ARBA00022617"/>
    </source>
</evidence>
<dbReference type="InterPro" id="IPR009056">
    <property type="entry name" value="Cyt_c-like_dom"/>
</dbReference>
<evidence type="ECO:0000259" key="10">
    <source>
        <dbReference type="PROSITE" id="PS51007"/>
    </source>
</evidence>
<name>A0ABZ2M7N9_9BACT</name>
<evidence type="ECO:0000256" key="1">
    <source>
        <dbReference type="ARBA" id="ARBA00004418"/>
    </source>
</evidence>
<evidence type="ECO:0000256" key="9">
    <source>
        <dbReference type="SAM" id="SignalP"/>
    </source>
</evidence>
<evidence type="ECO:0000256" key="4">
    <source>
        <dbReference type="ARBA" id="ARBA00022729"/>
    </source>
</evidence>
<reference evidence="11 12" key="1">
    <citation type="submission" date="2021-12" db="EMBL/GenBank/DDBJ databases">
        <title>Discovery of the Pendulisporaceae a myxobacterial family with distinct sporulation behavior and unique specialized metabolism.</title>
        <authorList>
            <person name="Garcia R."/>
            <person name="Popoff A."/>
            <person name="Bader C.D."/>
            <person name="Loehr J."/>
            <person name="Walesch S."/>
            <person name="Walt C."/>
            <person name="Boldt J."/>
            <person name="Bunk B."/>
            <person name="Haeckl F.J.F.P.J."/>
            <person name="Gunesch A.P."/>
            <person name="Birkelbach J."/>
            <person name="Nuebel U."/>
            <person name="Pietschmann T."/>
            <person name="Bach T."/>
            <person name="Mueller R."/>
        </authorList>
    </citation>
    <scope>NUCLEOTIDE SEQUENCE [LARGE SCALE GENOMIC DNA]</scope>
    <source>
        <strain evidence="11 12">MSr11954</strain>
    </source>
</reference>
<keyword evidence="2 8" id="KW-0349">Heme</keyword>
<comment type="subcellular location">
    <subcellularLocation>
        <location evidence="1">Periplasm</location>
    </subcellularLocation>
</comment>
<dbReference type="InterPro" id="IPR036909">
    <property type="entry name" value="Cyt_c-like_dom_sf"/>
</dbReference>
<protein>
    <recommendedName>
        <fullName evidence="10">Cytochrome c domain-containing protein</fullName>
    </recommendedName>
</protein>
<dbReference type="EMBL" id="CP089984">
    <property type="protein sequence ID" value="WXB18519.1"/>
    <property type="molecule type" value="Genomic_DNA"/>
</dbReference>
<dbReference type="PIRSF" id="PIRSF000294">
    <property type="entry name" value="Cytochrome-c_peroxidase"/>
    <property type="match status" value="1"/>
</dbReference>
<dbReference type="Pfam" id="PF03150">
    <property type="entry name" value="CCP_MauG"/>
    <property type="match status" value="1"/>
</dbReference>
<evidence type="ECO:0000256" key="6">
    <source>
        <dbReference type="ARBA" id="ARBA00023002"/>
    </source>
</evidence>